<dbReference type="AlphaFoldDB" id="A0AAD7JFH8"/>
<evidence type="ECO:0008006" key="3">
    <source>
        <dbReference type="Google" id="ProtNLM"/>
    </source>
</evidence>
<comment type="caution">
    <text evidence="1">The sequence shown here is derived from an EMBL/GenBank/DDBJ whole genome shotgun (WGS) entry which is preliminary data.</text>
</comment>
<dbReference type="Proteomes" id="UP001215280">
    <property type="component" value="Unassembled WGS sequence"/>
</dbReference>
<protein>
    <recommendedName>
        <fullName evidence="3">F-box domain-containing protein</fullName>
    </recommendedName>
</protein>
<accession>A0AAD7JFH8</accession>
<proteinExistence type="predicted"/>
<keyword evidence="2" id="KW-1185">Reference proteome</keyword>
<evidence type="ECO:0000313" key="1">
    <source>
        <dbReference type="EMBL" id="KAJ7762321.1"/>
    </source>
</evidence>
<sequence length="535" mass="60894">MAQRILSRFKYTNLPPSEFEAIQVWEVGDEARVKLSSVEAQISRQQGRPGSHWQPQIRALQRDGASLRQTLDLCRSILSPIRLIPSEILTHIFAFTIPLIEDARKVDWDKSLEQTPWILGQISGHWRAVALALPILWTSIIIRRTNDDSDPCSIPMLETQLLRSRTSPLDVVFDIDGWGDQYVVQQALSALVKCSSRWKSLYIAGEQLARLPRIRGRVPILEKLCVWGVPDPQDEDYGNSPPPDYMDHFEIAPRLRDLEVKECFPWFKVPWRQLARSRAGGHWDAHISALVQLKNVESCRFMLGHECDIHDPFTWGSKTHEIPTLRQLMLFCERRDSGEYWTCPPWLTLPGLTDLSIDADMLRGLPRLLQASKFPLRRLHLTGSCPRDLDLVRPVFQSSPDLIELLINVIERCWLPPCLAPLFSLLTLQPGKSALLPKLEHIIVVALPSHQDDVLGDMIVSRCSTTGGASRLRSVTIHGEGLGANLASKLDGLRSHGLSVRAHRSRRESKLVERNYGESEDIFGYYSVQCEYYQF</sequence>
<reference evidence="1" key="1">
    <citation type="submission" date="2023-03" db="EMBL/GenBank/DDBJ databases">
        <title>Massive genome expansion in bonnet fungi (Mycena s.s.) driven by repeated elements and novel gene families across ecological guilds.</title>
        <authorList>
            <consortium name="Lawrence Berkeley National Laboratory"/>
            <person name="Harder C.B."/>
            <person name="Miyauchi S."/>
            <person name="Viragh M."/>
            <person name="Kuo A."/>
            <person name="Thoen E."/>
            <person name="Andreopoulos B."/>
            <person name="Lu D."/>
            <person name="Skrede I."/>
            <person name="Drula E."/>
            <person name="Henrissat B."/>
            <person name="Morin E."/>
            <person name="Kohler A."/>
            <person name="Barry K."/>
            <person name="LaButti K."/>
            <person name="Morin E."/>
            <person name="Salamov A."/>
            <person name="Lipzen A."/>
            <person name="Mereny Z."/>
            <person name="Hegedus B."/>
            <person name="Baldrian P."/>
            <person name="Stursova M."/>
            <person name="Weitz H."/>
            <person name="Taylor A."/>
            <person name="Grigoriev I.V."/>
            <person name="Nagy L.G."/>
            <person name="Martin F."/>
            <person name="Kauserud H."/>
        </authorList>
    </citation>
    <scope>NUCLEOTIDE SEQUENCE</scope>
    <source>
        <strain evidence="1">CBHHK188m</strain>
    </source>
</reference>
<dbReference type="EMBL" id="JARJLG010000043">
    <property type="protein sequence ID" value="KAJ7762321.1"/>
    <property type="molecule type" value="Genomic_DNA"/>
</dbReference>
<organism evidence="1 2">
    <name type="scientific">Mycena maculata</name>
    <dbReference type="NCBI Taxonomy" id="230809"/>
    <lineage>
        <taxon>Eukaryota</taxon>
        <taxon>Fungi</taxon>
        <taxon>Dikarya</taxon>
        <taxon>Basidiomycota</taxon>
        <taxon>Agaricomycotina</taxon>
        <taxon>Agaricomycetes</taxon>
        <taxon>Agaricomycetidae</taxon>
        <taxon>Agaricales</taxon>
        <taxon>Marasmiineae</taxon>
        <taxon>Mycenaceae</taxon>
        <taxon>Mycena</taxon>
    </lineage>
</organism>
<gene>
    <name evidence="1" type="ORF">DFH07DRAFT_813913</name>
</gene>
<evidence type="ECO:0000313" key="2">
    <source>
        <dbReference type="Proteomes" id="UP001215280"/>
    </source>
</evidence>
<name>A0AAD7JFH8_9AGAR</name>